<dbReference type="CDD" id="cd02440">
    <property type="entry name" value="AdoMet_MTases"/>
    <property type="match status" value="1"/>
</dbReference>
<dbReference type="Pfam" id="PF10294">
    <property type="entry name" value="Methyltransf_16"/>
    <property type="match status" value="1"/>
</dbReference>
<dbReference type="SUPFAM" id="SSF53335">
    <property type="entry name" value="S-adenosyl-L-methionine-dependent methyltransferases"/>
    <property type="match status" value="1"/>
</dbReference>
<keyword evidence="7" id="KW-0808">Transferase</keyword>
<dbReference type="PANTHER" id="PTHR13539">
    <property type="entry name" value="CALMODULIN-LYSINE N-METHYLTRANSFERASE"/>
    <property type="match status" value="1"/>
</dbReference>
<dbReference type="RefSeq" id="XP_016473839.1">
    <property type="nucleotide sequence ID" value="XM_016618353.2"/>
</dbReference>
<dbReference type="GeneID" id="107795679"/>
<accession>A0A1S4AB53</accession>
<dbReference type="InterPro" id="IPR019410">
    <property type="entry name" value="Methyltransf_16"/>
</dbReference>
<evidence type="ECO:0000256" key="5">
    <source>
        <dbReference type="ARBA" id="ARBA00022490"/>
    </source>
</evidence>
<dbReference type="GO" id="GO:0005737">
    <property type="term" value="C:cytoplasm"/>
    <property type="evidence" value="ECO:0007669"/>
    <property type="project" value="UniProtKB-SubCell"/>
</dbReference>
<evidence type="ECO:0000256" key="9">
    <source>
        <dbReference type="SAM" id="MobiDB-lite"/>
    </source>
</evidence>
<evidence type="ECO:0000256" key="1">
    <source>
        <dbReference type="ARBA" id="ARBA00004123"/>
    </source>
</evidence>
<reference evidence="10" key="1">
    <citation type="journal article" date="2014" name="Nat. Commun.">
        <title>The tobacco genome sequence and its comparison with those of tomato and potato.</title>
        <authorList>
            <person name="Sierro N."/>
            <person name="Battey J.N."/>
            <person name="Ouadi S."/>
            <person name="Bakaher N."/>
            <person name="Bovet L."/>
            <person name="Willig A."/>
            <person name="Goepfert S."/>
            <person name="Peitsch M.C."/>
            <person name="Ivanov N.V."/>
        </authorList>
    </citation>
    <scope>NUCLEOTIDE SEQUENCE [LARGE SCALE GENOMIC DNA]</scope>
</reference>
<dbReference type="AlphaFoldDB" id="A0A1S4AB53"/>
<dbReference type="Gene3D" id="3.40.50.150">
    <property type="entry name" value="Vaccinia Virus protein VP39"/>
    <property type="match status" value="1"/>
</dbReference>
<dbReference type="InterPro" id="IPR025800">
    <property type="entry name" value="CaM-Lys-N-MeTrfase"/>
</dbReference>
<proteinExistence type="predicted"/>
<dbReference type="InterPro" id="IPR029063">
    <property type="entry name" value="SAM-dependent_MTases_sf"/>
</dbReference>
<keyword evidence="5" id="KW-0963">Cytoplasm</keyword>
<dbReference type="SMR" id="A0A1S4AB53"/>
<dbReference type="EC" id="2.1.1.60" evidence="3"/>
<sequence length="415" mass="46762">MGMRPIRCRSFGSKNCDVKYGETVRRGNSRPRIGKMEANSRSTSTSNASSLRWKILKRAILGGPSSNSDNQSEVGIQRVSRKATHSFNLIPCRVMKDSPDEILDSSLSENNQLHNSRDAVFCYTLPVANSPQLLLRQRVDEIADLSDFEVCNKYDIDNTGLVWFRKEPGHKGLLYTVLSCISARGCFHGSNPWPPGHMAIALPVTPRLPFDFAKHLRIKGQWPSEEVLAYYCLSHPDMFRQKRVIELGSGYGLAGLAVAMTTEALEVIISDGNPQVVGYIQHNINANSGGFGSTEVKPLMLHWGQDKDSNFSNKFDIIIASDCTFFKEFHQELAETIKLLLKKEVSSEAILFSPKRGDSLDKFLLKVKDIGLRFSVEEIYHTEVWKRHQGFVNGDDSWPNYEMDHCYPLLVRIMG</sequence>
<keyword evidence="10" id="KW-1185">Reference proteome</keyword>
<protein>
    <recommendedName>
        <fullName evidence="4">Calmodulin-lysine N-methyltransferase</fullName>
        <ecNumber evidence="3">2.1.1.60</ecNumber>
    </recommendedName>
</protein>
<evidence type="ECO:0000256" key="2">
    <source>
        <dbReference type="ARBA" id="ARBA00004496"/>
    </source>
</evidence>
<name>A0A1S4AB53_TOBAC</name>
<dbReference type="STRING" id="4097.A0A1S4AB53"/>
<dbReference type="OrthoDB" id="413520at2759"/>
<dbReference type="PaxDb" id="4097-A0A1S4AB53"/>
<dbReference type="PANTHER" id="PTHR13539:SF3">
    <property type="entry name" value="CALMODULIN-LYSINE N-METHYLTRANSFERASE"/>
    <property type="match status" value="1"/>
</dbReference>
<evidence type="ECO:0000256" key="6">
    <source>
        <dbReference type="ARBA" id="ARBA00022603"/>
    </source>
</evidence>
<keyword evidence="6" id="KW-0489">Methyltransferase</keyword>
<organism evidence="10 11">
    <name type="scientific">Nicotiana tabacum</name>
    <name type="common">Common tobacco</name>
    <dbReference type="NCBI Taxonomy" id="4097"/>
    <lineage>
        <taxon>Eukaryota</taxon>
        <taxon>Viridiplantae</taxon>
        <taxon>Streptophyta</taxon>
        <taxon>Embryophyta</taxon>
        <taxon>Tracheophyta</taxon>
        <taxon>Spermatophyta</taxon>
        <taxon>Magnoliopsida</taxon>
        <taxon>eudicotyledons</taxon>
        <taxon>Gunneridae</taxon>
        <taxon>Pentapetalae</taxon>
        <taxon>asterids</taxon>
        <taxon>lamiids</taxon>
        <taxon>Solanales</taxon>
        <taxon>Solanaceae</taxon>
        <taxon>Nicotianoideae</taxon>
        <taxon>Nicotianeae</taxon>
        <taxon>Nicotiana</taxon>
    </lineage>
</organism>
<keyword evidence="8" id="KW-0539">Nucleus</keyword>
<gene>
    <name evidence="11" type="primary">LOC107795679</name>
</gene>
<reference evidence="11" key="2">
    <citation type="submission" date="2025-08" db="UniProtKB">
        <authorList>
            <consortium name="RefSeq"/>
        </authorList>
    </citation>
    <scope>IDENTIFICATION</scope>
    <source>
        <tissue evidence="11">Leaf</tissue>
    </source>
</reference>
<dbReference type="GO" id="GO:0032259">
    <property type="term" value="P:methylation"/>
    <property type="evidence" value="ECO:0007669"/>
    <property type="project" value="UniProtKB-KW"/>
</dbReference>
<evidence type="ECO:0000256" key="3">
    <source>
        <dbReference type="ARBA" id="ARBA00011914"/>
    </source>
</evidence>
<dbReference type="GO" id="GO:0018025">
    <property type="term" value="F:calmodulin-lysine N-methyltransferase activity"/>
    <property type="evidence" value="ECO:0000318"/>
    <property type="project" value="GO_Central"/>
</dbReference>
<evidence type="ECO:0000256" key="8">
    <source>
        <dbReference type="ARBA" id="ARBA00023242"/>
    </source>
</evidence>
<dbReference type="RefSeq" id="XP_016473839.1">
    <property type="nucleotide sequence ID" value="XM_016618353.1"/>
</dbReference>
<dbReference type="KEGG" id="nta:107795679"/>
<evidence type="ECO:0000313" key="10">
    <source>
        <dbReference type="Proteomes" id="UP000790787"/>
    </source>
</evidence>
<dbReference type="Proteomes" id="UP000790787">
    <property type="component" value="Chromosome 3"/>
</dbReference>
<feature type="region of interest" description="Disordered" evidence="9">
    <location>
        <begin position="26"/>
        <end position="45"/>
    </location>
</feature>
<evidence type="ECO:0000256" key="4">
    <source>
        <dbReference type="ARBA" id="ARBA00020594"/>
    </source>
</evidence>
<dbReference type="GO" id="GO:0005634">
    <property type="term" value="C:nucleus"/>
    <property type="evidence" value="ECO:0007669"/>
    <property type="project" value="UniProtKB-SubCell"/>
</dbReference>
<comment type="subcellular location">
    <subcellularLocation>
        <location evidence="2">Cytoplasm</location>
    </subcellularLocation>
    <subcellularLocation>
        <location evidence="1">Nucleus</location>
    </subcellularLocation>
</comment>
<evidence type="ECO:0000313" key="11">
    <source>
        <dbReference type="RefSeq" id="XP_016473839.1"/>
    </source>
</evidence>
<evidence type="ECO:0000256" key="7">
    <source>
        <dbReference type="ARBA" id="ARBA00022679"/>
    </source>
</evidence>